<sequence>MDPDAPLWNPDIDDAEAPPEGVVPGTLVDADSIIATLQLLNFAAESGSFPTDDSHYKSILAKRMEILLNMMEIAEVRAFIAQSQELETIVSVSLNDSNHGIMIHVFAVWARLTLEETIVLHENLLELGLGLLADFDIPTIKAAFRLFCLAVKRGFALDFVKVDCFLGFLEVVLTTCLNNEVLQHVWDFLDSLPVDLKLEVIPVLSKLTFDQIQAFEPAFIHSYLSIFRDTDALLPLEVARTLVTDDDAFDDLQKRSLSQTDSVEPTLSQHLGTSSIQPANMH</sequence>
<feature type="region of interest" description="Disordered" evidence="1">
    <location>
        <begin position="260"/>
        <end position="282"/>
    </location>
</feature>
<reference evidence="3" key="2">
    <citation type="submission" date="2020-10" db="UniProtKB">
        <authorList>
            <consortium name="WormBaseParasite"/>
        </authorList>
    </citation>
    <scope>IDENTIFICATION</scope>
</reference>
<feature type="region of interest" description="Disordered" evidence="1">
    <location>
        <begin position="1"/>
        <end position="20"/>
    </location>
</feature>
<organism evidence="2 3">
    <name type="scientific">Panagrellus redivivus</name>
    <name type="common">Microworm</name>
    <dbReference type="NCBI Taxonomy" id="6233"/>
    <lineage>
        <taxon>Eukaryota</taxon>
        <taxon>Metazoa</taxon>
        <taxon>Ecdysozoa</taxon>
        <taxon>Nematoda</taxon>
        <taxon>Chromadorea</taxon>
        <taxon>Rhabditida</taxon>
        <taxon>Tylenchina</taxon>
        <taxon>Panagrolaimomorpha</taxon>
        <taxon>Panagrolaimoidea</taxon>
        <taxon>Panagrolaimidae</taxon>
        <taxon>Panagrellus</taxon>
    </lineage>
</organism>
<proteinExistence type="predicted"/>
<evidence type="ECO:0000256" key="1">
    <source>
        <dbReference type="SAM" id="MobiDB-lite"/>
    </source>
</evidence>
<keyword evidence="2" id="KW-1185">Reference proteome</keyword>
<evidence type="ECO:0000313" key="3">
    <source>
        <dbReference type="WBParaSite" id="Pan_g158.t1"/>
    </source>
</evidence>
<dbReference type="WBParaSite" id="Pan_g158.t1">
    <property type="protein sequence ID" value="Pan_g158.t1"/>
    <property type="gene ID" value="Pan_g158"/>
</dbReference>
<accession>A0A7E4V2N1</accession>
<reference evidence="2" key="1">
    <citation type="journal article" date="2013" name="Genetics">
        <title>The draft genome and transcriptome of Panagrellus redivivus are shaped by the harsh demands of a free-living lifestyle.</title>
        <authorList>
            <person name="Srinivasan J."/>
            <person name="Dillman A.R."/>
            <person name="Macchietto M.G."/>
            <person name="Heikkinen L."/>
            <person name="Lakso M."/>
            <person name="Fracchia K.M."/>
            <person name="Antoshechkin I."/>
            <person name="Mortazavi A."/>
            <person name="Wong G."/>
            <person name="Sternberg P.W."/>
        </authorList>
    </citation>
    <scope>NUCLEOTIDE SEQUENCE [LARGE SCALE GENOMIC DNA]</scope>
    <source>
        <strain evidence="2">MT8872</strain>
    </source>
</reference>
<dbReference type="Proteomes" id="UP000492821">
    <property type="component" value="Unassembled WGS sequence"/>
</dbReference>
<evidence type="ECO:0000313" key="2">
    <source>
        <dbReference type="Proteomes" id="UP000492821"/>
    </source>
</evidence>
<dbReference type="AlphaFoldDB" id="A0A7E4V2N1"/>
<protein>
    <submittedName>
        <fullName evidence="3">Rab-GAP TBC domain-containing protein</fullName>
    </submittedName>
</protein>
<name>A0A7E4V2N1_PANRE</name>